<feature type="domain" description="FAD dependent oxidoreductase" evidence="2">
    <location>
        <begin position="4"/>
        <end position="311"/>
    </location>
</feature>
<dbReference type="PANTHER" id="PTHR13847">
    <property type="entry name" value="SARCOSINE DEHYDROGENASE-RELATED"/>
    <property type="match status" value="1"/>
</dbReference>
<evidence type="ECO:0000256" key="1">
    <source>
        <dbReference type="ARBA" id="ARBA00023002"/>
    </source>
</evidence>
<dbReference type="Gene3D" id="3.50.50.60">
    <property type="entry name" value="FAD/NAD(P)-binding domain"/>
    <property type="match status" value="1"/>
</dbReference>
<gene>
    <name evidence="3" type="ORF">ACFSR9_07185</name>
</gene>
<dbReference type="SUPFAM" id="SSF51905">
    <property type="entry name" value="FAD/NAD(P)-binding domain"/>
    <property type="match status" value="1"/>
</dbReference>
<comment type="caution">
    <text evidence="3">The sequence shown here is derived from an EMBL/GenBank/DDBJ whole genome shotgun (WGS) entry which is preliminary data.</text>
</comment>
<dbReference type="EMBL" id="JBHUMK010000031">
    <property type="protein sequence ID" value="MFD2609221.1"/>
    <property type="molecule type" value="Genomic_DNA"/>
</dbReference>
<evidence type="ECO:0000259" key="2">
    <source>
        <dbReference type="Pfam" id="PF01266"/>
    </source>
</evidence>
<dbReference type="Pfam" id="PF01266">
    <property type="entry name" value="DAO"/>
    <property type="match status" value="1"/>
</dbReference>
<keyword evidence="4" id="KW-1185">Reference proteome</keyword>
<dbReference type="GO" id="GO:0016491">
    <property type="term" value="F:oxidoreductase activity"/>
    <property type="evidence" value="ECO:0007669"/>
    <property type="project" value="UniProtKB-KW"/>
</dbReference>
<dbReference type="RefSeq" id="WP_386844418.1">
    <property type="nucleotide sequence ID" value="NZ_JBHUMK010000031.1"/>
</dbReference>
<sequence length="324" mass="33591">MNSAVVVGAGIAGASVAYFLSRAGVNVTVVDAGLHAASHVPSALINPVRGQSGQVDADALAGMHQTWALVEDLTARGHRIPHGRTGVLRPMPDDQTRARFGRHLPADLKTQWVAPAAPLGPGWAHALFLPDAGWVDGPALCAALLSASGARLVTGRAECWTAHAVTLAGGERLNTGAVVVSGGSVGSTWAGEERTHRMGSMLLLDRAVSGVPLSFGAYLSPDARGGVLGGTFEAPSPTWEAPRLPLGSLRWLLERGAALTDLRAVQVTGRWTGSRLSGLRVGRDDAGVWHLSGLSSKGFLLGPLHARRLAEQVRSGGTPTSPLQ</sequence>
<accession>A0ABW5P1M4</accession>
<dbReference type="EC" id="1.-.-.-" evidence="3"/>
<proteinExistence type="predicted"/>
<dbReference type="InterPro" id="IPR006076">
    <property type="entry name" value="FAD-dep_OxRdtase"/>
</dbReference>
<name>A0ABW5P1M4_9DEIO</name>
<organism evidence="3 4">
    <name type="scientific">Deinococcus taklimakanensis</name>
    <dbReference type="NCBI Taxonomy" id="536443"/>
    <lineage>
        <taxon>Bacteria</taxon>
        <taxon>Thermotogati</taxon>
        <taxon>Deinococcota</taxon>
        <taxon>Deinococci</taxon>
        <taxon>Deinococcales</taxon>
        <taxon>Deinococcaceae</taxon>
        <taxon>Deinococcus</taxon>
    </lineage>
</organism>
<dbReference type="Gene3D" id="3.30.9.10">
    <property type="entry name" value="D-Amino Acid Oxidase, subunit A, domain 2"/>
    <property type="match status" value="1"/>
</dbReference>
<reference evidence="4" key="1">
    <citation type="journal article" date="2019" name="Int. J. Syst. Evol. Microbiol.">
        <title>The Global Catalogue of Microorganisms (GCM) 10K type strain sequencing project: providing services to taxonomists for standard genome sequencing and annotation.</title>
        <authorList>
            <consortium name="The Broad Institute Genomics Platform"/>
            <consortium name="The Broad Institute Genome Sequencing Center for Infectious Disease"/>
            <person name="Wu L."/>
            <person name="Ma J."/>
        </authorList>
    </citation>
    <scope>NUCLEOTIDE SEQUENCE [LARGE SCALE GENOMIC DNA]</scope>
    <source>
        <strain evidence="4">KCTC 33842</strain>
    </source>
</reference>
<keyword evidence="1 3" id="KW-0560">Oxidoreductase</keyword>
<dbReference type="PANTHER" id="PTHR13847:SF289">
    <property type="entry name" value="GLYCINE OXIDASE"/>
    <property type="match status" value="1"/>
</dbReference>
<evidence type="ECO:0000313" key="3">
    <source>
        <dbReference type="EMBL" id="MFD2609221.1"/>
    </source>
</evidence>
<evidence type="ECO:0000313" key="4">
    <source>
        <dbReference type="Proteomes" id="UP001597475"/>
    </source>
</evidence>
<dbReference type="Proteomes" id="UP001597475">
    <property type="component" value="Unassembled WGS sequence"/>
</dbReference>
<dbReference type="InterPro" id="IPR036188">
    <property type="entry name" value="FAD/NAD-bd_sf"/>
</dbReference>
<protein>
    <submittedName>
        <fullName evidence="3">FAD-dependent oxidoreductase</fullName>
        <ecNumber evidence="3">1.-.-.-</ecNumber>
    </submittedName>
</protein>